<evidence type="ECO:0000313" key="2">
    <source>
        <dbReference type="Proteomes" id="UP001154282"/>
    </source>
</evidence>
<organism evidence="1 2">
    <name type="scientific">Linum tenue</name>
    <dbReference type="NCBI Taxonomy" id="586396"/>
    <lineage>
        <taxon>Eukaryota</taxon>
        <taxon>Viridiplantae</taxon>
        <taxon>Streptophyta</taxon>
        <taxon>Embryophyta</taxon>
        <taxon>Tracheophyta</taxon>
        <taxon>Spermatophyta</taxon>
        <taxon>Magnoliopsida</taxon>
        <taxon>eudicotyledons</taxon>
        <taxon>Gunneridae</taxon>
        <taxon>Pentapetalae</taxon>
        <taxon>rosids</taxon>
        <taxon>fabids</taxon>
        <taxon>Malpighiales</taxon>
        <taxon>Linaceae</taxon>
        <taxon>Linum</taxon>
    </lineage>
</organism>
<gene>
    <name evidence="1" type="ORF">LITE_LOCUS20208</name>
</gene>
<accession>A0AAV0KU71</accession>
<dbReference type="AlphaFoldDB" id="A0AAV0KU71"/>
<dbReference type="EMBL" id="CAMGYJ010000005">
    <property type="protein sequence ID" value="CAI0425059.1"/>
    <property type="molecule type" value="Genomic_DNA"/>
</dbReference>
<name>A0AAV0KU71_9ROSI</name>
<proteinExistence type="predicted"/>
<evidence type="ECO:0000313" key="1">
    <source>
        <dbReference type="EMBL" id="CAI0425059.1"/>
    </source>
</evidence>
<dbReference type="Proteomes" id="UP001154282">
    <property type="component" value="Unassembled WGS sequence"/>
</dbReference>
<sequence length="58" mass="6446">MEWSQLQELLWHTLAHLNHEAEVKAAKREDVARNLLPQGQAIAATSMPTTNVSKQVGP</sequence>
<keyword evidence="2" id="KW-1185">Reference proteome</keyword>
<protein>
    <submittedName>
        <fullName evidence="1">Uncharacterized protein</fullName>
    </submittedName>
</protein>
<reference evidence="1" key="1">
    <citation type="submission" date="2022-08" db="EMBL/GenBank/DDBJ databases">
        <authorList>
            <person name="Gutierrez-Valencia J."/>
        </authorList>
    </citation>
    <scope>NUCLEOTIDE SEQUENCE</scope>
</reference>
<feature type="non-terminal residue" evidence="1">
    <location>
        <position position="58"/>
    </location>
</feature>
<comment type="caution">
    <text evidence="1">The sequence shown here is derived from an EMBL/GenBank/DDBJ whole genome shotgun (WGS) entry which is preliminary data.</text>
</comment>